<dbReference type="Proteomes" id="UP000579605">
    <property type="component" value="Unassembled WGS sequence"/>
</dbReference>
<comment type="caution">
    <text evidence="10">The sequence shown here is derived from an EMBL/GenBank/DDBJ whole genome shotgun (WGS) entry which is preliminary data.</text>
</comment>
<feature type="transmembrane region" description="Helical" evidence="9">
    <location>
        <begin position="148"/>
        <end position="167"/>
    </location>
</feature>
<dbReference type="InterPro" id="IPR003784">
    <property type="entry name" value="BioY"/>
</dbReference>
<reference evidence="10 11" key="1">
    <citation type="submission" date="2020-07" db="EMBL/GenBank/DDBJ databases">
        <title>Sequencing the genomes of 1000 actinobacteria strains.</title>
        <authorList>
            <person name="Klenk H.-P."/>
        </authorList>
    </citation>
    <scope>NUCLEOTIDE SEQUENCE [LARGE SCALE GENOMIC DNA]</scope>
    <source>
        <strain evidence="10 11">DSM 18448</strain>
    </source>
</reference>
<dbReference type="AlphaFoldDB" id="A0A852ZMF5"/>
<keyword evidence="11" id="KW-1185">Reference proteome</keyword>
<feature type="region of interest" description="Disordered" evidence="8">
    <location>
        <begin position="195"/>
        <end position="230"/>
    </location>
</feature>
<keyword evidence="6 9" id="KW-1133">Transmembrane helix</keyword>
<evidence type="ECO:0000256" key="3">
    <source>
        <dbReference type="ARBA" id="ARBA00022448"/>
    </source>
</evidence>
<evidence type="ECO:0000313" key="11">
    <source>
        <dbReference type="Proteomes" id="UP000579605"/>
    </source>
</evidence>
<dbReference type="PANTHER" id="PTHR34295">
    <property type="entry name" value="BIOTIN TRANSPORTER BIOY"/>
    <property type="match status" value="1"/>
</dbReference>
<evidence type="ECO:0000256" key="1">
    <source>
        <dbReference type="ARBA" id="ARBA00004651"/>
    </source>
</evidence>
<keyword evidence="3" id="KW-0813">Transport</keyword>
<feature type="transmembrane region" description="Helical" evidence="9">
    <location>
        <begin position="62"/>
        <end position="81"/>
    </location>
</feature>
<dbReference type="EMBL" id="JACBZH010000001">
    <property type="protein sequence ID" value="NYH89616.1"/>
    <property type="molecule type" value="Genomic_DNA"/>
</dbReference>
<sequence>MAAPAPVRRLPTRDLALIALFAAMIAALGLPGSITLFGSAVPITAQSLGPMLAGSILGARRGLLATLTFCALVLAGLPLLAGGRGGLGVLAGASAGYFVGFPLGAWVTGWLTEHLLPRYRAYNLPAGLVANVVGGIVVVYAVGIPVQAWRSGTTGLVATLVAAAVFLPGDLIKAVLATLVARGVHAGYPTLGTAEAERGMDGMDGTDDPADETADPAGEKPTGSGRRARR</sequence>
<dbReference type="GO" id="GO:0005886">
    <property type="term" value="C:plasma membrane"/>
    <property type="evidence" value="ECO:0007669"/>
    <property type="project" value="UniProtKB-SubCell"/>
</dbReference>
<gene>
    <name evidence="10" type="ORF">F4554_002254</name>
</gene>
<evidence type="ECO:0000256" key="5">
    <source>
        <dbReference type="ARBA" id="ARBA00022692"/>
    </source>
</evidence>
<accession>A0A852ZMF5</accession>
<evidence type="ECO:0000256" key="4">
    <source>
        <dbReference type="ARBA" id="ARBA00022475"/>
    </source>
</evidence>
<dbReference type="Pfam" id="PF02632">
    <property type="entry name" value="BioY"/>
    <property type="match status" value="1"/>
</dbReference>
<dbReference type="Gene3D" id="1.10.1760.20">
    <property type="match status" value="1"/>
</dbReference>
<keyword evidence="7 9" id="KW-0472">Membrane</keyword>
<feature type="transmembrane region" description="Helical" evidence="9">
    <location>
        <begin position="15"/>
        <end position="41"/>
    </location>
</feature>
<dbReference type="GO" id="GO:0015225">
    <property type="term" value="F:biotin transmembrane transporter activity"/>
    <property type="evidence" value="ECO:0007669"/>
    <property type="project" value="InterPro"/>
</dbReference>
<evidence type="ECO:0000256" key="8">
    <source>
        <dbReference type="SAM" id="MobiDB-lite"/>
    </source>
</evidence>
<evidence type="ECO:0000256" key="2">
    <source>
        <dbReference type="ARBA" id="ARBA00010692"/>
    </source>
</evidence>
<dbReference type="RefSeq" id="WP_179787313.1">
    <property type="nucleotide sequence ID" value="NZ_BAAARR010000008.1"/>
</dbReference>
<evidence type="ECO:0000256" key="9">
    <source>
        <dbReference type="SAM" id="Phobius"/>
    </source>
</evidence>
<comment type="similarity">
    <text evidence="2">Belongs to the BioY family.</text>
</comment>
<evidence type="ECO:0000313" key="10">
    <source>
        <dbReference type="EMBL" id="NYH89616.1"/>
    </source>
</evidence>
<keyword evidence="5 9" id="KW-0812">Transmembrane</keyword>
<protein>
    <submittedName>
        <fullName evidence="10">Biotin transport system substrate-specific component</fullName>
    </submittedName>
</protein>
<evidence type="ECO:0000256" key="6">
    <source>
        <dbReference type="ARBA" id="ARBA00022989"/>
    </source>
</evidence>
<feature type="transmembrane region" description="Helical" evidence="9">
    <location>
        <begin position="87"/>
        <end position="109"/>
    </location>
</feature>
<comment type="subcellular location">
    <subcellularLocation>
        <location evidence="1">Cell membrane</location>
        <topology evidence="1">Multi-pass membrane protein</topology>
    </subcellularLocation>
</comment>
<feature type="compositionally biased region" description="Acidic residues" evidence="8">
    <location>
        <begin position="204"/>
        <end position="214"/>
    </location>
</feature>
<name>A0A852ZMF5_9ACTN</name>
<dbReference type="PANTHER" id="PTHR34295:SF4">
    <property type="entry name" value="BIOTIN TRANSPORTER BIOY-RELATED"/>
    <property type="match status" value="1"/>
</dbReference>
<organism evidence="10 11">
    <name type="scientific">Actinopolymorpha rutila</name>
    <dbReference type="NCBI Taxonomy" id="446787"/>
    <lineage>
        <taxon>Bacteria</taxon>
        <taxon>Bacillati</taxon>
        <taxon>Actinomycetota</taxon>
        <taxon>Actinomycetes</taxon>
        <taxon>Propionibacteriales</taxon>
        <taxon>Actinopolymorphaceae</taxon>
        <taxon>Actinopolymorpha</taxon>
    </lineage>
</organism>
<evidence type="ECO:0000256" key="7">
    <source>
        <dbReference type="ARBA" id="ARBA00023136"/>
    </source>
</evidence>
<keyword evidence="4" id="KW-1003">Cell membrane</keyword>
<feature type="transmembrane region" description="Helical" evidence="9">
    <location>
        <begin position="121"/>
        <end position="142"/>
    </location>
</feature>
<proteinExistence type="inferred from homology"/>